<reference evidence="2" key="2">
    <citation type="journal article" date="2021" name="PeerJ">
        <title>Extensive microbial diversity within the chicken gut microbiome revealed by metagenomics and culture.</title>
        <authorList>
            <person name="Gilroy R."/>
            <person name="Ravi A."/>
            <person name="Getino M."/>
            <person name="Pursley I."/>
            <person name="Horton D.L."/>
            <person name="Alikhan N.F."/>
            <person name="Baker D."/>
            <person name="Gharbi K."/>
            <person name="Hall N."/>
            <person name="Watson M."/>
            <person name="Adriaenssens E.M."/>
            <person name="Foster-Nyarko E."/>
            <person name="Jarju S."/>
            <person name="Secka A."/>
            <person name="Antonio M."/>
            <person name="Oren A."/>
            <person name="Chaudhuri R.R."/>
            <person name="La Ragione R."/>
            <person name="Hildebrand F."/>
            <person name="Pallen M.J."/>
        </authorList>
    </citation>
    <scope>NUCLEOTIDE SEQUENCE</scope>
    <source>
        <strain evidence="2">ChiSjej5B23-6657</strain>
    </source>
</reference>
<dbReference type="Proteomes" id="UP000823912">
    <property type="component" value="Unassembled WGS sequence"/>
</dbReference>
<evidence type="ECO:0000313" key="3">
    <source>
        <dbReference type="Proteomes" id="UP000823912"/>
    </source>
</evidence>
<keyword evidence="1" id="KW-0812">Transmembrane</keyword>
<gene>
    <name evidence="2" type="ORF">IAA55_09185</name>
</gene>
<name>A0A9D1EAV3_9FIRM</name>
<dbReference type="AlphaFoldDB" id="A0A9D1EAV3"/>
<protein>
    <submittedName>
        <fullName evidence="2">Uncharacterized protein</fullName>
    </submittedName>
</protein>
<sequence length="89" mass="9636">MKKGIRKILAVTFGILGTALAIYVGGYLLLFRPMRHLLVGFAAGALTRSDLIISVIKIFFASTAAGAIWCVFDIIAGKFRDSGEDTKEK</sequence>
<feature type="transmembrane region" description="Helical" evidence="1">
    <location>
        <begin position="51"/>
        <end position="72"/>
    </location>
</feature>
<dbReference type="EMBL" id="DVHM01000151">
    <property type="protein sequence ID" value="HIR71442.1"/>
    <property type="molecule type" value="Genomic_DNA"/>
</dbReference>
<keyword evidence="1" id="KW-0472">Membrane</keyword>
<feature type="transmembrane region" description="Helical" evidence="1">
    <location>
        <begin position="7"/>
        <end position="31"/>
    </location>
</feature>
<accession>A0A9D1EAV3</accession>
<keyword evidence="1" id="KW-1133">Transmembrane helix</keyword>
<reference evidence="2" key="1">
    <citation type="submission" date="2020-10" db="EMBL/GenBank/DDBJ databases">
        <authorList>
            <person name="Gilroy R."/>
        </authorList>
    </citation>
    <scope>NUCLEOTIDE SEQUENCE</scope>
    <source>
        <strain evidence="2">ChiSjej5B23-6657</strain>
    </source>
</reference>
<evidence type="ECO:0000256" key="1">
    <source>
        <dbReference type="SAM" id="Phobius"/>
    </source>
</evidence>
<organism evidence="2 3">
    <name type="scientific">Candidatus Pullilachnospira gallistercoris</name>
    <dbReference type="NCBI Taxonomy" id="2840911"/>
    <lineage>
        <taxon>Bacteria</taxon>
        <taxon>Bacillati</taxon>
        <taxon>Bacillota</taxon>
        <taxon>Clostridia</taxon>
        <taxon>Lachnospirales</taxon>
        <taxon>Lachnospiraceae</taxon>
        <taxon>Lachnospiraceae incertae sedis</taxon>
        <taxon>Candidatus Pullilachnospira</taxon>
    </lineage>
</organism>
<comment type="caution">
    <text evidence="2">The sequence shown here is derived from an EMBL/GenBank/DDBJ whole genome shotgun (WGS) entry which is preliminary data.</text>
</comment>
<proteinExistence type="predicted"/>
<evidence type="ECO:0000313" key="2">
    <source>
        <dbReference type="EMBL" id="HIR71442.1"/>
    </source>
</evidence>